<evidence type="ECO:0008006" key="3">
    <source>
        <dbReference type="Google" id="ProtNLM"/>
    </source>
</evidence>
<protein>
    <recommendedName>
        <fullName evidence="3">F-box domain-containing protein</fullName>
    </recommendedName>
</protein>
<evidence type="ECO:0000313" key="1">
    <source>
        <dbReference type="EMBL" id="PPR02902.1"/>
    </source>
</evidence>
<name>A0A409YIS6_9AGAR</name>
<keyword evidence="2" id="KW-1185">Reference proteome</keyword>
<dbReference type="Proteomes" id="UP000284706">
    <property type="component" value="Unassembled WGS sequence"/>
</dbReference>
<dbReference type="InParanoid" id="A0A409YIS6"/>
<gene>
    <name evidence="1" type="ORF">CVT26_009747</name>
</gene>
<reference evidence="1 2" key="1">
    <citation type="journal article" date="2018" name="Evol. Lett.">
        <title>Horizontal gene cluster transfer increased hallucinogenic mushroom diversity.</title>
        <authorList>
            <person name="Reynolds H.T."/>
            <person name="Vijayakumar V."/>
            <person name="Gluck-Thaler E."/>
            <person name="Korotkin H.B."/>
            <person name="Matheny P.B."/>
            <person name="Slot J.C."/>
        </authorList>
    </citation>
    <scope>NUCLEOTIDE SEQUENCE [LARGE SCALE GENOMIC DNA]</scope>
    <source>
        <strain evidence="1 2">SRW20</strain>
    </source>
</reference>
<organism evidence="1 2">
    <name type="scientific">Gymnopilus dilepis</name>
    <dbReference type="NCBI Taxonomy" id="231916"/>
    <lineage>
        <taxon>Eukaryota</taxon>
        <taxon>Fungi</taxon>
        <taxon>Dikarya</taxon>
        <taxon>Basidiomycota</taxon>
        <taxon>Agaricomycotina</taxon>
        <taxon>Agaricomycetes</taxon>
        <taxon>Agaricomycetidae</taxon>
        <taxon>Agaricales</taxon>
        <taxon>Agaricineae</taxon>
        <taxon>Hymenogastraceae</taxon>
        <taxon>Gymnopilus</taxon>
    </lineage>
</organism>
<evidence type="ECO:0000313" key="2">
    <source>
        <dbReference type="Proteomes" id="UP000284706"/>
    </source>
</evidence>
<sequence length="350" mass="39536">MNKIDFNENDKIAILDIISYQPHDRHRACITLIEPSLDVEFESPTASLGNFRVLPCEIFDWVIKHSTMHAVSSLRAVNRRMRLLVDTSLPYKGIISNAPHVRATLERTGVAPHFTVEEVFWILTHGACRVCGDLGLYLWIPDLERCCYNCLREEPDLMPMSERDARAAYGLTARQMGQLPVMVSLPGNYKVSTTSRRKTSKFVSETRARQLGCAVHGGDDGLSKYIASSNTKAKAAYDKRLAKRSRPMSHDSHGRVNNTVDSIERYLVSVYLPYLDLESYTSHTGQACVGCRIAVSRARSLPYNDLTALIRRCGKVYTKEGLLNHFKECAAAQDLWHTKQVHRVVSDRVH</sequence>
<proteinExistence type="predicted"/>
<comment type="caution">
    <text evidence="1">The sequence shown here is derived from an EMBL/GenBank/DDBJ whole genome shotgun (WGS) entry which is preliminary data.</text>
</comment>
<dbReference type="STRING" id="231916.A0A409YIS6"/>
<dbReference type="AlphaFoldDB" id="A0A409YIS6"/>
<accession>A0A409YIS6</accession>
<dbReference type="OrthoDB" id="2687876at2759"/>
<dbReference type="EMBL" id="NHYE01000803">
    <property type="protein sequence ID" value="PPR02902.1"/>
    <property type="molecule type" value="Genomic_DNA"/>
</dbReference>